<evidence type="ECO:0000313" key="3">
    <source>
        <dbReference type="Proteomes" id="UP000672009"/>
    </source>
</evidence>
<organism evidence="2 3">
    <name type="scientific">Thiothrix unzii</name>
    <dbReference type="NCBI Taxonomy" id="111769"/>
    <lineage>
        <taxon>Bacteria</taxon>
        <taxon>Pseudomonadati</taxon>
        <taxon>Pseudomonadota</taxon>
        <taxon>Gammaproteobacteria</taxon>
        <taxon>Thiotrichales</taxon>
        <taxon>Thiotrichaceae</taxon>
        <taxon>Thiothrix</taxon>
    </lineage>
</organism>
<evidence type="ECO:0000256" key="1">
    <source>
        <dbReference type="SAM" id="Phobius"/>
    </source>
</evidence>
<dbReference type="Proteomes" id="UP000672009">
    <property type="component" value="Chromosome"/>
</dbReference>
<sequence length="96" mass="10553">MSSMSLWINTVVSVLGVLVGAFLAMGSVISIANMQISWSGALLVSAMLVPVAFAISGIGAWWAYSLDAYQWVHYLMALPWVYLVMFVMAMLVAFKW</sequence>
<keyword evidence="1" id="KW-0812">Transmembrane</keyword>
<evidence type="ECO:0000313" key="2">
    <source>
        <dbReference type="EMBL" id="QTR53195.1"/>
    </source>
</evidence>
<keyword evidence="1" id="KW-1133">Transmembrane helix</keyword>
<dbReference type="KEGG" id="tun:J9260_16045"/>
<dbReference type="RefSeq" id="WP_210218722.1">
    <property type="nucleotide sequence ID" value="NZ_CP072793.1"/>
</dbReference>
<feature type="transmembrane region" description="Helical" evidence="1">
    <location>
        <begin position="6"/>
        <end position="29"/>
    </location>
</feature>
<accession>A0A975II00</accession>
<proteinExistence type="predicted"/>
<dbReference type="EMBL" id="CP072793">
    <property type="protein sequence ID" value="QTR53195.1"/>
    <property type="molecule type" value="Genomic_DNA"/>
</dbReference>
<protein>
    <submittedName>
        <fullName evidence="2">Uncharacterized protein</fullName>
    </submittedName>
</protein>
<dbReference type="AlphaFoldDB" id="A0A975II00"/>
<feature type="transmembrane region" description="Helical" evidence="1">
    <location>
        <begin position="71"/>
        <end position="94"/>
    </location>
</feature>
<feature type="transmembrane region" description="Helical" evidence="1">
    <location>
        <begin position="41"/>
        <end position="65"/>
    </location>
</feature>
<reference evidence="2" key="1">
    <citation type="submission" date="2021-04" db="EMBL/GenBank/DDBJ databases">
        <title>Genomics, taxonomy and metabolism of representatives of sulfur bacteria of the genus Thiothrix: Thiothrix fructosivorans QT, Thiothrix unzii A1T and three new species, Thiothrix subterranea sp. nov., Thiothrix litoralis sp. nov. and 'Candidatus Thiothrix anitrata' sp. nov.</title>
        <authorList>
            <person name="Ravin N.V."/>
            <person name="Smolyakov D."/>
            <person name="Rudenko T.S."/>
            <person name="Mardanov A.V."/>
            <person name="Beletsky A.V."/>
            <person name="Markov N.D."/>
            <person name="Fomenkov A.I."/>
            <person name="Roberts R.J."/>
            <person name="Karnachuk O.V."/>
            <person name="Novikov A."/>
            <person name="Grabovich M.Y."/>
        </authorList>
    </citation>
    <scope>NUCLEOTIDE SEQUENCE</scope>
    <source>
        <strain evidence="2">A1</strain>
    </source>
</reference>
<keyword evidence="1" id="KW-0472">Membrane</keyword>
<keyword evidence="3" id="KW-1185">Reference proteome</keyword>
<name>A0A975II00_9GAMM</name>
<gene>
    <name evidence="2" type="ORF">J9260_16045</name>
</gene>